<feature type="transmembrane region" description="Helical" evidence="1">
    <location>
        <begin position="342"/>
        <end position="363"/>
    </location>
</feature>
<feature type="transmembrane region" description="Helical" evidence="1">
    <location>
        <begin position="6"/>
        <end position="27"/>
    </location>
</feature>
<dbReference type="Gene3D" id="3.90.550.10">
    <property type="entry name" value="Spore Coat Polysaccharide Biosynthesis Protein SpsA, Chain A"/>
    <property type="match status" value="1"/>
</dbReference>
<dbReference type="EMBL" id="CP129971">
    <property type="protein sequence ID" value="WMN10953.1"/>
    <property type="molecule type" value="Genomic_DNA"/>
</dbReference>
<feature type="transmembrane region" description="Helical" evidence="1">
    <location>
        <begin position="313"/>
        <end position="330"/>
    </location>
</feature>
<dbReference type="KEGG" id="msaa:QYS49_36625"/>
<dbReference type="InterPro" id="IPR050834">
    <property type="entry name" value="Glycosyltransf_2"/>
</dbReference>
<keyword evidence="1" id="KW-0472">Membrane</keyword>
<dbReference type="Proteomes" id="UP001230496">
    <property type="component" value="Chromosome"/>
</dbReference>
<keyword evidence="4" id="KW-1185">Reference proteome</keyword>
<keyword evidence="3" id="KW-0328">Glycosyltransferase</keyword>
<accession>A0AA51RBW6</accession>
<dbReference type="InterPro" id="IPR001173">
    <property type="entry name" value="Glyco_trans_2-like"/>
</dbReference>
<keyword evidence="1" id="KW-1133">Transmembrane helix</keyword>
<dbReference type="AlphaFoldDB" id="A0AA51RBW6"/>
<evidence type="ECO:0000313" key="4">
    <source>
        <dbReference type="Proteomes" id="UP001230496"/>
    </source>
</evidence>
<dbReference type="PANTHER" id="PTHR43685">
    <property type="entry name" value="GLYCOSYLTRANSFERASE"/>
    <property type="match status" value="1"/>
</dbReference>
<dbReference type="RefSeq" id="WP_308347583.1">
    <property type="nucleotide sequence ID" value="NZ_CP129971.1"/>
</dbReference>
<evidence type="ECO:0000313" key="3">
    <source>
        <dbReference type="EMBL" id="WMN10953.1"/>
    </source>
</evidence>
<protein>
    <submittedName>
        <fullName evidence="3">Glycosyltransferase</fullName>
        <ecNumber evidence="3">2.4.-.-</ecNumber>
    </submittedName>
</protein>
<dbReference type="EC" id="2.4.-.-" evidence="3"/>
<dbReference type="GO" id="GO:0016757">
    <property type="term" value="F:glycosyltransferase activity"/>
    <property type="evidence" value="ECO:0007669"/>
    <property type="project" value="UniProtKB-KW"/>
</dbReference>
<organism evidence="3 4">
    <name type="scientific">Marivirga salinarum</name>
    <dbReference type="NCBI Taxonomy" id="3059078"/>
    <lineage>
        <taxon>Bacteria</taxon>
        <taxon>Pseudomonadati</taxon>
        <taxon>Bacteroidota</taxon>
        <taxon>Cytophagia</taxon>
        <taxon>Cytophagales</taxon>
        <taxon>Marivirgaceae</taxon>
        <taxon>Marivirga</taxon>
    </lineage>
</organism>
<evidence type="ECO:0000259" key="2">
    <source>
        <dbReference type="Pfam" id="PF00535"/>
    </source>
</evidence>
<sequence>MDQIHLISLIFIIAFLIQVYFHFKYFFTFVFNPNQSSTENHKKEAVSVIICAHNELENLKQNLALFLNQEFDDYEVILVNDRSDDGSKDWLISQSESHPHLKYIHIEKTPKNFNSKKYALTKGIEFAKNDIILLSDADCQPASKYWVDRMSQSFTKSASIVLGASLYKKRKGLLNQFIRFETLQTALLYLSFAFKNEAYMGIGRNMAYRKSFFLANGGFKELSSILGGDDDLWVNRHTNKENTSICTDSKSLTFSIPEYKWSSFFKQKKRHLSVGKYYKFKDKLKLGIFHFSQTLLWILFILGLVLGSPTDCLILSFLILMYIVGQYVVFYKLSINFGIKYAHYNLPVLEILFILYYWIWGIYASLTKHLKWK</sequence>
<name>A0AA51RBW6_9BACT</name>
<dbReference type="SUPFAM" id="SSF53448">
    <property type="entry name" value="Nucleotide-diphospho-sugar transferases"/>
    <property type="match status" value="1"/>
</dbReference>
<dbReference type="InterPro" id="IPR029044">
    <property type="entry name" value="Nucleotide-diphossugar_trans"/>
</dbReference>
<keyword evidence="3" id="KW-0808">Transferase</keyword>
<keyword evidence="1" id="KW-0812">Transmembrane</keyword>
<feature type="domain" description="Glycosyltransferase 2-like" evidence="2">
    <location>
        <begin position="47"/>
        <end position="213"/>
    </location>
</feature>
<feature type="transmembrane region" description="Helical" evidence="1">
    <location>
        <begin position="286"/>
        <end position="307"/>
    </location>
</feature>
<reference evidence="3 4" key="1">
    <citation type="submission" date="2023-08" db="EMBL/GenBank/DDBJ databases">
        <title>Comparative genomics and taxonomic characterization of three novel marine species of genus Marivirga.</title>
        <authorList>
            <person name="Muhammad N."/>
            <person name="Kim S.-G."/>
        </authorList>
    </citation>
    <scope>NUCLEOTIDE SEQUENCE [LARGE SCALE GENOMIC DNA]</scope>
    <source>
        <strain evidence="3 4">BDSF4-3</strain>
    </source>
</reference>
<gene>
    <name evidence="3" type="ORF">QYS49_36625</name>
</gene>
<evidence type="ECO:0000256" key="1">
    <source>
        <dbReference type="SAM" id="Phobius"/>
    </source>
</evidence>
<proteinExistence type="predicted"/>
<dbReference type="PANTHER" id="PTHR43685:SF2">
    <property type="entry name" value="GLYCOSYLTRANSFERASE 2-LIKE DOMAIN-CONTAINING PROTEIN"/>
    <property type="match status" value="1"/>
</dbReference>
<dbReference type="Pfam" id="PF00535">
    <property type="entry name" value="Glycos_transf_2"/>
    <property type="match status" value="1"/>
</dbReference>